<keyword evidence="1" id="KW-0175">Coiled coil</keyword>
<feature type="compositionally biased region" description="Basic and acidic residues" evidence="2">
    <location>
        <begin position="1362"/>
        <end position="1398"/>
    </location>
</feature>
<evidence type="ECO:0000313" key="4">
    <source>
        <dbReference type="EMBL" id="PZG03384.1"/>
    </source>
</evidence>
<evidence type="ECO:0000313" key="5">
    <source>
        <dbReference type="Proteomes" id="UP000249304"/>
    </source>
</evidence>
<dbReference type="Gene3D" id="2.30.30.940">
    <property type="match status" value="1"/>
</dbReference>
<feature type="coiled-coil region" evidence="1">
    <location>
        <begin position="1163"/>
        <end position="1250"/>
    </location>
</feature>
<dbReference type="InterPro" id="IPR014862">
    <property type="entry name" value="TrwC"/>
</dbReference>
<evidence type="ECO:0000259" key="3">
    <source>
        <dbReference type="Pfam" id="PF08751"/>
    </source>
</evidence>
<protein>
    <recommendedName>
        <fullName evidence="3">TrwC relaxase domain-containing protein</fullName>
    </recommendedName>
</protein>
<feature type="compositionally biased region" description="Basic and acidic residues" evidence="2">
    <location>
        <begin position="1083"/>
        <end position="1101"/>
    </location>
</feature>
<dbReference type="Proteomes" id="UP000249304">
    <property type="component" value="Unassembled WGS sequence"/>
</dbReference>
<feature type="compositionally biased region" description="Basic and acidic residues" evidence="2">
    <location>
        <begin position="1418"/>
        <end position="1432"/>
    </location>
</feature>
<dbReference type="Pfam" id="PF13604">
    <property type="entry name" value="AAA_30"/>
    <property type="match status" value="1"/>
</dbReference>
<keyword evidence="5" id="KW-1185">Reference proteome</keyword>
<evidence type="ECO:0000256" key="1">
    <source>
        <dbReference type="SAM" id="Coils"/>
    </source>
</evidence>
<feature type="region of interest" description="Disordered" evidence="2">
    <location>
        <begin position="1057"/>
        <end position="1131"/>
    </location>
</feature>
<gene>
    <name evidence="4" type="ORF">C1J01_46045</name>
</gene>
<dbReference type="Pfam" id="PF08751">
    <property type="entry name" value="TrwC"/>
    <property type="match status" value="1"/>
</dbReference>
<comment type="caution">
    <text evidence="4">The sequence shown here is derived from an EMBL/GenBank/DDBJ whole genome shotgun (WGS) entry which is preliminary data.</text>
</comment>
<feature type="region of interest" description="Disordered" evidence="2">
    <location>
        <begin position="1362"/>
        <end position="1432"/>
    </location>
</feature>
<dbReference type="EMBL" id="POUD01000432">
    <property type="protein sequence ID" value="PZG03384.1"/>
    <property type="molecule type" value="Genomic_DNA"/>
</dbReference>
<organism evidence="4 5">
    <name type="scientific">Nonomuraea aridisoli</name>
    <dbReference type="NCBI Taxonomy" id="2070368"/>
    <lineage>
        <taxon>Bacteria</taxon>
        <taxon>Bacillati</taxon>
        <taxon>Actinomycetota</taxon>
        <taxon>Actinomycetes</taxon>
        <taxon>Streptosporangiales</taxon>
        <taxon>Streptosporangiaceae</taxon>
        <taxon>Nonomuraea</taxon>
    </lineage>
</organism>
<dbReference type="Gene3D" id="3.40.50.300">
    <property type="entry name" value="P-loop containing nucleotide triphosphate hydrolases"/>
    <property type="match status" value="2"/>
</dbReference>
<feature type="region of interest" description="Disordered" evidence="2">
    <location>
        <begin position="24"/>
        <end position="63"/>
    </location>
</feature>
<reference evidence="4 5" key="1">
    <citation type="submission" date="2018-01" db="EMBL/GenBank/DDBJ databases">
        <title>Draft genome sequence of Nonomuraea sp. KC333.</title>
        <authorList>
            <person name="Sahin N."/>
            <person name="Saygin H."/>
            <person name="Ay H."/>
        </authorList>
    </citation>
    <scope>NUCLEOTIDE SEQUENCE [LARGE SCALE GENOMIC DNA]</scope>
    <source>
        <strain evidence="4 5">KC333</strain>
    </source>
</reference>
<proteinExistence type="predicted"/>
<evidence type="ECO:0000256" key="2">
    <source>
        <dbReference type="SAM" id="MobiDB-lite"/>
    </source>
</evidence>
<feature type="compositionally biased region" description="Basic and acidic residues" evidence="2">
    <location>
        <begin position="1120"/>
        <end position="1129"/>
    </location>
</feature>
<feature type="region of interest" description="Disordered" evidence="2">
    <location>
        <begin position="454"/>
        <end position="474"/>
    </location>
</feature>
<dbReference type="SUPFAM" id="SSF52540">
    <property type="entry name" value="P-loop containing nucleoside triphosphate hydrolases"/>
    <property type="match status" value="2"/>
</dbReference>
<name>A0A2W2EF38_9ACTN</name>
<dbReference type="SUPFAM" id="SSF55464">
    <property type="entry name" value="Origin of replication-binding domain, RBD-like"/>
    <property type="match status" value="1"/>
</dbReference>
<feature type="domain" description="TrwC relaxase" evidence="3">
    <location>
        <begin position="112"/>
        <end position="488"/>
    </location>
</feature>
<dbReference type="OrthoDB" id="4524286at2"/>
<dbReference type="InterPro" id="IPR027417">
    <property type="entry name" value="P-loop_NTPase"/>
</dbReference>
<sequence>MCLRDSVQHRGICRRSGDFCGHPLTDGHTGSHDRKGGMDQGICDTGLPPAGPSGPLPTQKRGGGSHMAWVSVIGPLMEQVDYRLQDGAGCGIHHTGDHEAGHTDGQDGQITYRLADERGLMWIGQGLQELALTPETPLPAGQHDVARAIMSGEDPTTGEVLVAAKHVTDPRAKLPAAPLSEALHKSAAERGTTLEQLLAERPVMAKRAARMARGIARQGEAHLMPIKDIEQLADTAGVDLAQVYGAQELAYARKWRDARVRIGNRGYDLTLDVSKSVSVLYGLADRSFAAELEDVFADAVTETVAAVETWAAYGQRGHQGDGRLAERADSTGLLGWVMWHRTARPVGQAAPDPHLHAHVTIANMVRGRDDGRWSAIGAGGRDIHRHAHAADALLKARIRRTLTQRYGIGWKRDEHTGAWEIVSIPERVRALFSKRDRQVKALLAKLGTSYGQASREAKKVASAESRQARATEREEVDLRGDWHRQCAAAGVDAAALVHECRHGRAVLPERPSAQEIAAWIWRPEHGLTAHRKVVTRADVLAAVIDALPDGVRDLAEAEALTDEVLALAPAVRLPPAGASHLTNADRYTSADILQAEQAILDTVRRRYDTGAAVVDADAVRLAIDAFQVTHGLELTGEQRAALERMLTAGHGVEAVIGVPGAGKTTLMAAARTAFESRGLVVRGAATAAVAAANLSAESGISAHTIATWLQRITDPERPGLTGVDVLVVDEAAIVDDRELATLLGEAERTGTKVVLIGDPVQLRAVGVGGGFRAAHRQIAGLTLRENRRQRDPVERRAVELWRAERRHEALRTWGDGGRVHAGRGAADTMARLVADWAAAREPYRTGTPEAVHDELAGVLVLAGTNAAVDRLNLAARAVRRELGEITGPDRVYRVAGGRSIALAVGDHVRVRRNDYRTRRGEADLDVLNGFRGRVTAIDERGRVQVEWRHTGPDGPALASQWISPAYIAEGGLSYGTAMTVAAAQGLTAQHALIYGMGLDPHTLYSAMTRDRETARLYLPRELLETDADRVRHGRVRGEADELRRALAAYAATLEGERADAFLTPEPDPVAPRTSEETAGLAARDARREEPHRAAEHHRAELDLEEDGQPDSAGSPTVDPDGAHRGDAEQQARTAIRRAAALLALSQYRYGVGLLTDAELDARMRQLSEEIAAANTTLQAAEHDKERIAREGGGRAERELISKREQLAEQVRRVEQAAQAADRLRHLRQTISETRQQLEELRQREQAITSELDALRPWSRARRRELEAELPEVRSSQARRHEHLLQVLDQSTGVEQIARQTAEQAPAPVTWPLVRRHHADLERDFDAARRGARSSDVTEAARRAEQARAAWAGLQQELAAARDEAARRADLPPDQRDIEQAARAEHAERQHQMASERDPLGSADGAQRALAHSRWQPPQRDRSAVEHGRDIGR</sequence>
<accession>A0A2W2EF38</accession>
<feature type="compositionally biased region" description="Basic and acidic residues" evidence="2">
    <location>
        <begin position="455"/>
        <end position="474"/>
    </location>
</feature>
<dbReference type="NCBIfam" id="NF041492">
    <property type="entry name" value="MobF"/>
    <property type="match status" value="1"/>
</dbReference>